<evidence type="ECO:0000313" key="13">
    <source>
        <dbReference type="EMBL" id="ABB42228.1"/>
    </source>
</evidence>
<dbReference type="STRING" id="317025.Tcr_1636"/>
<dbReference type="AlphaFoldDB" id="Q31F45"/>
<comment type="function">
    <text evidence="8">Involved in the biosynthesis of p-aminobenzoate (PABA), a precursor of tetrahydrofolate. Converts 4-amino-4-deoxychorismate into 4-aminobenzoate (PABA) and pyruvate.</text>
</comment>
<dbReference type="PANTHER" id="PTHR42743:SF10">
    <property type="entry name" value="D-ALANINE AMINOTRANSFERASE"/>
    <property type="match status" value="1"/>
</dbReference>
<reference evidence="13" key="1">
    <citation type="submission" date="2006-07" db="EMBL/GenBank/DDBJ databases">
        <title>Complete sequence of Thiomicrospira crunogena XCL-2.</title>
        <authorList>
            <consortium name="US DOE Joint Genome Institute"/>
            <person name="Copeland A."/>
            <person name="Lucas S."/>
            <person name="Lapidus A."/>
            <person name="Barry K."/>
            <person name="Detter J.C."/>
            <person name="Glavina del Rio T."/>
            <person name="Hammon N."/>
            <person name="Israni S."/>
            <person name="Dalin E."/>
            <person name="Tice H."/>
            <person name="Pitluck S."/>
            <person name="Chain P."/>
            <person name="Malfatti S."/>
            <person name="Shin M."/>
            <person name="Vergez L."/>
            <person name="Schmutz J."/>
            <person name="Larimer F."/>
            <person name="Land M."/>
            <person name="Hauser L."/>
            <person name="Kyrpides N."/>
            <person name="Lykidis A."/>
            <person name="Scott K.M."/>
            <person name="Sievert S."/>
            <person name="Kerfeld C."/>
            <person name="Freyermuth S."/>
            <person name="Dobrinski K."/>
            <person name="Boller A."/>
            <person name="Fitzpatrick K."/>
            <person name="Thoma P."/>
            <person name="Moore J."/>
            <person name="Richardson P."/>
        </authorList>
    </citation>
    <scope>NUCLEOTIDE SEQUENCE</scope>
    <source>
        <strain evidence="13">XCL-2</strain>
    </source>
</reference>
<evidence type="ECO:0000256" key="1">
    <source>
        <dbReference type="ARBA" id="ARBA00001933"/>
    </source>
</evidence>
<dbReference type="InterPro" id="IPR043132">
    <property type="entry name" value="BCAT-like_C"/>
</dbReference>
<sequence>MQKTGQIAYLNGEFIPIEKAQISPQDRGFLFGDGVYEVIPVYGKKLFTFQDHLERLKNSLKATSILNPLEDDAWERLLQKLVDMHPWKNQYIYLQVTRGVQMQRDHLPADCLSPTLYAYSNELKPLSETIINQGVKVITLDDIRWLRCDIKAITLLPNIMMKMAAKNQGADDAILIDRDGHVAEGTSNNVFIVKDNALFTPKNGSRILPGITRSVVQSLAEQHSLPLTEMDLTLSDLENADEIWLTSSTKDALPVTELNGQPVGQAKPGPVWQKIQQYFEETKQHFIQQLT</sequence>
<dbReference type="CDD" id="cd01558">
    <property type="entry name" value="D-AAT_like"/>
    <property type="match status" value="1"/>
</dbReference>
<dbReference type="GO" id="GO:0008696">
    <property type="term" value="F:4-amino-4-deoxychorismate lyase activity"/>
    <property type="evidence" value="ECO:0007669"/>
    <property type="project" value="UniProtKB-EC"/>
</dbReference>
<evidence type="ECO:0000256" key="9">
    <source>
        <dbReference type="ARBA" id="ARBA00069174"/>
    </source>
</evidence>
<evidence type="ECO:0000256" key="10">
    <source>
        <dbReference type="ARBA" id="ARBA00080135"/>
    </source>
</evidence>
<dbReference type="OrthoDB" id="21319at2"/>
<dbReference type="GO" id="GO:0008652">
    <property type="term" value="P:amino acid biosynthetic process"/>
    <property type="evidence" value="ECO:0007669"/>
    <property type="project" value="UniProtKB-ARBA"/>
</dbReference>
<dbReference type="SUPFAM" id="SSF56752">
    <property type="entry name" value="D-aminoacid aminotransferase-like PLP-dependent enzymes"/>
    <property type="match status" value="1"/>
</dbReference>
<dbReference type="FunFam" id="3.20.10.10:FF:000002">
    <property type="entry name" value="D-alanine aminotransferase"/>
    <property type="match status" value="1"/>
</dbReference>
<evidence type="ECO:0000256" key="3">
    <source>
        <dbReference type="ARBA" id="ARBA00022898"/>
    </source>
</evidence>
<evidence type="ECO:0000256" key="11">
    <source>
        <dbReference type="RuleBase" id="RU004106"/>
    </source>
</evidence>
<dbReference type="Gene3D" id="3.30.470.10">
    <property type="match status" value="1"/>
</dbReference>
<evidence type="ECO:0000256" key="2">
    <source>
        <dbReference type="ARBA" id="ARBA00009320"/>
    </source>
</evidence>
<dbReference type="GO" id="GO:0005829">
    <property type="term" value="C:cytosol"/>
    <property type="evidence" value="ECO:0007669"/>
    <property type="project" value="TreeGrafter"/>
</dbReference>
<name>Q31F45_HYDCU</name>
<comment type="similarity">
    <text evidence="2 11">Belongs to the class-IV pyridoxal-phosphate-dependent aminotransferase family.</text>
</comment>
<dbReference type="InterPro" id="IPR036038">
    <property type="entry name" value="Aminotransferase-like"/>
</dbReference>
<dbReference type="GO" id="GO:0008483">
    <property type="term" value="F:transaminase activity"/>
    <property type="evidence" value="ECO:0007669"/>
    <property type="project" value="UniProtKB-KW"/>
</dbReference>
<gene>
    <name evidence="13" type="ordered locus">Tcr_1636</name>
</gene>
<dbReference type="KEGG" id="tcx:Tcr_1636"/>
<evidence type="ECO:0000256" key="8">
    <source>
        <dbReference type="ARBA" id="ARBA00054027"/>
    </source>
</evidence>
<comment type="cofactor">
    <cofactor evidence="1 12">
        <name>pyridoxal 5'-phosphate</name>
        <dbReference type="ChEBI" id="CHEBI:597326"/>
    </cofactor>
</comment>
<organism evidence="13">
    <name type="scientific">Hydrogenovibrio crunogenus (strain DSM 25203 / XCL-2)</name>
    <name type="common">Thiomicrospira crunogena</name>
    <dbReference type="NCBI Taxonomy" id="317025"/>
    <lineage>
        <taxon>Bacteria</taxon>
        <taxon>Pseudomonadati</taxon>
        <taxon>Pseudomonadota</taxon>
        <taxon>Gammaproteobacteria</taxon>
        <taxon>Thiotrichales</taxon>
        <taxon>Piscirickettsiaceae</taxon>
        <taxon>Hydrogenovibrio</taxon>
    </lineage>
</organism>
<proteinExistence type="inferred from homology"/>
<dbReference type="EMBL" id="CP000109">
    <property type="protein sequence ID" value="ABB42228.1"/>
    <property type="molecule type" value="Genomic_DNA"/>
</dbReference>
<evidence type="ECO:0000256" key="7">
    <source>
        <dbReference type="ARBA" id="ARBA00049529"/>
    </source>
</evidence>
<dbReference type="PANTHER" id="PTHR42743">
    <property type="entry name" value="AMINO-ACID AMINOTRANSFERASE"/>
    <property type="match status" value="1"/>
</dbReference>
<evidence type="ECO:0000256" key="4">
    <source>
        <dbReference type="ARBA" id="ARBA00022909"/>
    </source>
</evidence>
<evidence type="ECO:0000256" key="6">
    <source>
        <dbReference type="ARBA" id="ARBA00035676"/>
    </source>
</evidence>
<keyword evidence="4" id="KW-0289">Folate biosynthesis</keyword>
<dbReference type="PROSITE" id="PS00770">
    <property type="entry name" value="AA_TRANSFER_CLASS_4"/>
    <property type="match status" value="1"/>
</dbReference>
<dbReference type="Pfam" id="PF01063">
    <property type="entry name" value="Aminotran_4"/>
    <property type="match status" value="1"/>
</dbReference>
<dbReference type="EC" id="4.1.3.38" evidence="6"/>
<keyword evidence="13" id="KW-0808">Transferase</keyword>
<keyword evidence="3 12" id="KW-0663">Pyridoxal phosphate</keyword>
<accession>Q31F45</accession>
<dbReference type="HOGENOM" id="CLU_020844_4_1_6"/>
<dbReference type="InterPro" id="IPR050571">
    <property type="entry name" value="Class-IV_PLP-Dep_Aminotrnsfr"/>
</dbReference>
<comment type="catalytic activity">
    <reaction evidence="7">
        <text>4-amino-4-deoxychorismate = 4-aminobenzoate + pyruvate + H(+)</text>
        <dbReference type="Rhea" id="RHEA:16201"/>
        <dbReference type="ChEBI" id="CHEBI:15361"/>
        <dbReference type="ChEBI" id="CHEBI:15378"/>
        <dbReference type="ChEBI" id="CHEBI:17836"/>
        <dbReference type="ChEBI" id="CHEBI:58406"/>
        <dbReference type="EC" id="4.1.3.38"/>
    </reaction>
</comment>
<dbReference type="eggNOG" id="COG0115">
    <property type="taxonomic scope" value="Bacteria"/>
</dbReference>
<protein>
    <recommendedName>
        <fullName evidence="9">Aminodeoxychorismate lyase</fullName>
        <ecNumber evidence="6">4.1.3.38</ecNumber>
    </recommendedName>
    <alternativeName>
        <fullName evidence="10">4-amino-4-deoxychorismate lyase</fullName>
    </alternativeName>
</protein>
<dbReference type="Gene3D" id="3.20.10.10">
    <property type="entry name" value="D-amino Acid Aminotransferase, subunit A, domain 2"/>
    <property type="match status" value="1"/>
</dbReference>
<keyword evidence="13" id="KW-0032">Aminotransferase</keyword>
<dbReference type="InterPro" id="IPR018300">
    <property type="entry name" value="Aminotrans_IV_CS"/>
</dbReference>
<dbReference type="InterPro" id="IPR043131">
    <property type="entry name" value="BCAT-like_N"/>
</dbReference>
<comment type="pathway">
    <text evidence="5">Cofactor biosynthesis; tetrahydrofolate biosynthesis; 4-aminobenzoate from chorismate: step 2/2.</text>
</comment>
<evidence type="ECO:0000256" key="12">
    <source>
        <dbReference type="RuleBase" id="RU004516"/>
    </source>
</evidence>
<evidence type="ECO:0000256" key="5">
    <source>
        <dbReference type="ARBA" id="ARBA00035633"/>
    </source>
</evidence>
<dbReference type="GO" id="GO:0046656">
    <property type="term" value="P:folic acid biosynthetic process"/>
    <property type="evidence" value="ECO:0007669"/>
    <property type="project" value="UniProtKB-KW"/>
</dbReference>
<dbReference type="InterPro" id="IPR001544">
    <property type="entry name" value="Aminotrans_IV"/>
</dbReference>